<evidence type="ECO:0000313" key="3">
    <source>
        <dbReference type="Proteomes" id="UP000264071"/>
    </source>
</evidence>
<dbReference type="NCBIfam" id="TIGR01175">
    <property type="entry name" value="pilM"/>
    <property type="match status" value="1"/>
</dbReference>
<dbReference type="Proteomes" id="UP000264071">
    <property type="component" value="Unassembled WGS sequence"/>
</dbReference>
<dbReference type="InterPro" id="IPR003494">
    <property type="entry name" value="SHS2_FtsA"/>
</dbReference>
<dbReference type="CDD" id="cd24049">
    <property type="entry name" value="ASKHA_NBD_PilM"/>
    <property type="match status" value="1"/>
</dbReference>
<dbReference type="GO" id="GO:0051301">
    <property type="term" value="P:cell division"/>
    <property type="evidence" value="ECO:0007669"/>
    <property type="project" value="InterPro"/>
</dbReference>
<reference evidence="2 3" key="1">
    <citation type="journal article" date="2018" name="Nat. Biotechnol.">
        <title>A standardized bacterial taxonomy based on genome phylogeny substantially revises the tree of life.</title>
        <authorList>
            <person name="Parks D.H."/>
            <person name="Chuvochina M."/>
            <person name="Waite D.W."/>
            <person name="Rinke C."/>
            <person name="Skarshewski A."/>
            <person name="Chaumeil P.A."/>
            <person name="Hugenholtz P."/>
        </authorList>
    </citation>
    <scope>NUCLEOTIDE SEQUENCE [LARGE SCALE GENOMIC DNA]</scope>
    <source>
        <strain evidence="2">UBA8844</strain>
    </source>
</reference>
<name>A0A3D4VBD6_9BACT</name>
<dbReference type="PIRSF" id="PIRSF019169">
    <property type="entry name" value="PilM"/>
    <property type="match status" value="1"/>
</dbReference>
<comment type="caution">
    <text evidence="2">The sequence shown here is derived from an EMBL/GenBank/DDBJ whole genome shotgun (WGS) entry which is preliminary data.</text>
</comment>
<protein>
    <submittedName>
        <fullName evidence="2">Type IV pilus assembly protein PilM</fullName>
    </submittedName>
</protein>
<dbReference type="Gene3D" id="3.30.420.40">
    <property type="match status" value="2"/>
</dbReference>
<dbReference type="SMART" id="SM00842">
    <property type="entry name" value="FtsA"/>
    <property type="match status" value="1"/>
</dbReference>
<dbReference type="PANTHER" id="PTHR32432:SF3">
    <property type="entry name" value="ETHANOLAMINE UTILIZATION PROTEIN EUTJ"/>
    <property type="match status" value="1"/>
</dbReference>
<dbReference type="Gene3D" id="3.30.1490.300">
    <property type="match status" value="1"/>
</dbReference>
<accession>A0A3D4VBD6</accession>
<evidence type="ECO:0000259" key="1">
    <source>
        <dbReference type="SMART" id="SM00842"/>
    </source>
</evidence>
<sequence>MRKHALTLQPPTPMALFGRKKLTVGLDVGSGLVKAVVIDHSSGTPELAKVVITPLNDTAIVEGEVMDHGIVADAIRQTLSATGIKTKHIVTAVGGRDVIVKKITMERVKEAQARELMRWEAEQHVPFDMDSVELDFQVLDPDSDGLDMSVLLVAAKRELVESKQSLLQEAGATASVIDVDAFALHNAFETNYPDAMNGTVALLNIGNEVTNLNILDEGVPILTRDLGVGTRRFREDLQREQGISADEAEDLIRSFDRQPVLENAVALRGEELAVGVERAATFLATSSRNFGQIRAVYACGGGARVPGLLAWLSDRLRIPVQPANAFAKLTVREGALEFLSTDEVAPLLMLPVGLALRAAA</sequence>
<dbReference type="InterPro" id="IPR005883">
    <property type="entry name" value="PilM"/>
</dbReference>
<dbReference type="AlphaFoldDB" id="A0A3D4VBD6"/>
<feature type="domain" description="SHS2" evidence="1">
    <location>
        <begin position="23"/>
        <end position="188"/>
    </location>
</feature>
<gene>
    <name evidence="2" type="ORF">DGD08_14595</name>
</gene>
<dbReference type="Pfam" id="PF11104">
    <property type="entry name" value="PilM_2"/>
    <property type="match status" value="1"/>
</dbReference>
<dbReference type="InterPro" id="IPR050696">
    <property type="entry name" value="FtsA/MreB"/>
</dbReference>
<organism evidence="2 3">
    <name type="scientific">Gemmatimonas aurantiaca</name>
    <dbReference type="NCBI Taxonomy" id="173480"/>
    <lineage>
        <taxon>Bacteria</taxon>
        <taxon>Pseudomonadati</taxon>
        <taxon>Gemmatimonadota</taxon>
        <taxon>Gemmatimonadia</taxon>
        <taxon>Gemmatimonadales</taxon>
        <taxon>Gemmatimonadaceae</taxon>
        <taxon>Gemmatimonas</taxon>
    </lineage>
</organism>
<dbReference type="PANTHER" id="PTHR32432">
    <property type="entry name" value="CELL DIVISION PROTEIN FTSA-RELATED"/>
    <property type="match status" value="1"/>
</dbReference>
<evidence type="ECO:0000313" key="2">
    <source>
        <dbReference type="EMBL" id="HCT58430.1"/>
    </source>
</evidence>
<dbReference type="EMBL" id="DPIY01000010">
    <property type="protein sequence ID" value="HCT58430.1"/>
    <property type="molecule type" value="Genomic_DNA"/>
</dbReference>
<dbReference type="SUPFAM" id="SSF53067">
    <property type="entry name" value="Actin-like ATPase domain"/>
    <property type="match status" value="2"/>
</dbReference>
<proteinExistence type="predicted"/>
<dbReference type="InterPro" id="IPR043129">
    <property type="entry name" value="ATPase_NBD"/>
</dbReference>